<dbReference type="SUPFAM" id="SSF103473">
    <property type="entry name" value="MFS general substrate transporter"/>
    <property type="match status" value="1"/>
</dbReference>
<feature type="transmembrane region" description="Helical" evidence="7">
    <location>
        <begin position="333"/>
        <end position="355"/>
    </location>
</feature>
<feature type="transmembrane region" description="Helical" evidence="7">
    <location>
        <begin position="197"/>
        <end position="219"/>
    </location>
</feature>
<evidence type="ECO:0000256" key="3">
    <source>
        <dbReference type="ARBA" id="ARBA00022692"/>
    </source>
</evidence>
<feature type="transmembrane region" description="Helical" evidence="7">
    <location>
        <begin position="458"/>
        <end position="475"/>
    </location>
</feature>
<evidence type="ECO:0000313" key="9">
    <source>
        <dbReference type="EMBL" id="SGZ41207.1"/>
    </source>
</evidence>
<protein>
    <recommendedName>
        <fullName evidence="8">Major facilitator superfamily (MFS) profile domain-containing protein</fullName>
    </recommendedName>
</protein>
<evidence type="ECO:0000256" key="2">
    <source>
        <dbReference type="ARBA" id="ARBA00008335"/>
    </source>
</evidence>
<dbReference type="EMBL" id="FQNF01000086">
    <property type="protein sequence ID" value="SGZ41207.1"/>
    <property type="molecule type" value="Genomic_DNA"/>
</dbReference>
<keyword evidence="4 7" id="KW-1133">Transmembrane helix</keyword>
<comment type="similarity">
    <text evidence="2">Belongs to the major facilitator superfamily.</text>
</comment>
<evidence type="ECO:0000256" key="6">
    <source>
        <dbReference type="SAM" id="MobiDB-lite"/>
    </source>
</evidence>
<evidence type="ECO:0000256" key="4">
    <source>
        <dbReference type="ARBA" id="ARBA00022989"/>
    </source>
</evidence>
<feature type="transmembrane region" description="Helical" evidence="7">
    <location>
        <begin position="425"/>
        <end position="449"/>
    </location>
</feature>
<keyword evidence="5 7" id="KW-0472">Membrane</keyword>
<dbReference type="PANTHER" id="PTHR23501">
    <property type="entry name" value="MAJOR FACILITATOR SUPERFAMILY"/>
    <property type="match status" value="1"/>
</dbReference>
<dbReference type="Pfam" id="PF07690">
    <property type="entry name" value="MFS_1"/>
    <property type="match status" value="1"/>
</dbReference>
<dbReference type="InterPro" id="IPR020846">
    <property type="entry name" value="MFS_dom"/>
</dbReference>
<dbReference type="Gene3D" id="1.20.1250.20">
    <property type="entry name" value="MFS general substrate transporter like domains"/>
    <property type="match status" value="2"/>
</dbReference>
<dbReference type="InterPro" id="IPR011701">
    <property type="entry name" value="MFS"/>
</dbReference>
<dbReference type="InterPro" id="IPR036259">
    <property type="entry name" value="MFS_trans_sf"/>
</dbReference>
<feature type="transmembrane region" description="Helical" evidence="7">
    <location>
        <begin position="169"/>
        <end position="190"/>
    </location>
</feature>
<organism evidence="9 10">
    <name type="scientific">Hanseniaspora guilliermondii</name>
    <dbReference type="NCBI Taxonomy" id="56406"/>
    <lineage>
        <taxon>Eukaryota</taxon>
        <taxon>Fungi</taxon>
        <taxon>Dikarya</taxon>
        <taxon>Ascomycota</taxon>
        <taxon>Saccharomycotina</taxon>
        <taxon>Saccharomycetes</taxon>
        <taxon>Saccharomycodales</taxon>
        <taxon>Saccharomycodaceae</taxon>
        <taxon>Hanseniaspora</taxon>
    </lineage>
</organism>
<dbReference type="AlphaFoldDB" id="A0A1L0D257"/>
<feature type="region of interest" description="Disordered" evidence="6">
    <location>
        <begin position="632"/>
        <end position="652"/>
    </location>
</feature>
<sequence length="652" mass="73378">MTYTNSVISEQSNTSSLDSYRVRDSIEDNVDGDIVTTTLTNNYSQIEKKVTNKSVSQNDNELNTQYYSGFKLALIQISLNMAVFVIAMDISIVAAPLETISEQFKKYSLSSWIMSAYSFASAMGCTLWSRISVKLGKKLSIIVAIMGFEVGSLITATSTNMYMLIVGRVIQGIFGSGLNTVSFIISSTLVPEEKRAFLLSLLSLSFTIGSVTPILGGALSEAYKEGWRLCFYINLPIGLTAFLLFNTVYNDGESMSIWEIFKKITFVHKYNLKGFVKKVTSKKTYIRILVELIVSFDMINFILISTGFILFLLAVTFAGGFQKNWHWYDPNCIAMLIVGPVLVALGILYDCCFYFKLVDHLKLKYSNEISFPPDTEIGPIMTEKLFYNFKTLSVNFVALFVCVANGCQSVYIIQYFQLLFNYSPLIASCNYMPSMLSISTFVLFTGFIISRTGRVKEMVILSAMTGLLGNGLLTILKDTSNEAEKLIFVFLGGIAFGFIAQSSLMSAQRELDPKDKRYRMDFISVTGYNMFNKQLGLCVGSVFSTMIFNTSVINKIRADFPQYSYLKADSLIAFRRHHFDGRHSPFSKMLSKCIQNVFYFATGISVIPLVFCWFVSSKRILTKRQIKKMKEKEYPEELDDSSSCHGSKNDIN</sequence>
<accession>A0A1L0D257</accession>
<feature type="transmembrane region" description="Helical" evidence="7">
    <location>
        <begin position="231"/>
        <end position="249"/>
    </location>
</feature>
<reference evidence="10" key="1">
    <citation type="submission" date="2016-11" db="EMBL/GenBank/DDBJ databases">
        <authorList>
            <person name="Guldener U."/>
        </authorList>
    </citation>
    <scope>NUCLEOTIDE SEQUENCE [LARGE SCALE GENOMIC DNA]</scope>
</reference>
<feature type="transmembrane region" description="Helical" evidence="7">
    <location>
        <begin position="141"/>
        <end position="163"/>
    </location>
</feature>
<feature type="transmembrane region" description="Helical" evidence="7">
    <location>
        <begin position="72"/>
        <end position="97"/>
    </location>
</feature>
<feature type="transmembrane region" description="Helical" evidence="7">
    <location>
        <begin position="392"/>
        <end position="413"/>
    </location>
</feature>
<feature type="transmembrane region" description="Helical" evidence="7">
    <location>
        <begin position="597"/>
        <end position="616"/>
    </location>
</feature>
<dbReference type="PANTHER" id="PTHR23501:SF198">
    <property type="entry name" value="AZOLE RESISTANCE PROTEIN 1-RELATED"/>
    <property type="match status" value="1"/>
</dbReference>
<keyword evidence="3 7" id="KW-0812">Transmembrane</keyword>
<dbReference type="GO" id="GO:0005886">
    <property type="term" value="C:plasma membrane"/>
    <property type="evidence" value="ECO:0007669"/>
    <property type="project" value="TreeGrafter"/>
</dbReference>
<evidence type="ECO:0000256" key="5">
    <source>
        <dbReference type="ARBA" id="ARBA00023136"/>
    </source>
</evidence>
<evidence type="ECO:0000313" key="10">
    <source>
        <dbReference type="Proteomes" id="UP000183365"/>
    </source>
</evidence>
<dbReference type="VEuPathDB" id="FungiDB:HGUI_03407"/>
<proteinExistence type="inferred from homology"/>
<name>A0A1L0D257_9ASCO</name>
<dbReference type="Proteomes" id="UP000183365">
    <property type="component" value="Unassembled WGS sequence"/>
</dbReference>
<feature type="transmembrane region" description="Helical" evidence="7">
    <location>
        <begin position="109"/>
        <end position="129"/>
    </location>
</feature>
<gene>
    <name evidence="9" type="ORF">HGUI_03407</name>
</gene>
<keyword evidence="10" id="KW-1185">Reference proteome</keyword>
<dbReference type="GO" id="GO:0022857">
    <property type="term" value="F:transmembrane transporter activity"/>
    <property type="evidence" value="ECO:0007669"/>
    <property type="project" value="InterPro"/>
</dbReference>
<comment type="subcellular location">
    <subcellularLocation>
        <location evidence="1">Membrane</location>
        <topology evidence="1">Multi-pass membrane protein</topology>
    </subcellularLocation>
</comment>
<feature type="domain" description="Major facilitator superfamily (MFS) profile" evidence="8">
    <location>
        <begin position="75"/>
        <end position="620"/>
    </location>
</feature>
<dbReference type="OrthoDB" id="10021397at2759"/>
<evidence type="ECO:0000259" key="8">
    <source>
        <dbReference type="PROSITE" id="PS50850"/>
    </source>
</evidence>
<evidence type="ECO:0000256" key="1">
    <source>
        <dbReference type="ARBA" id="ARBA00004141"/>
    </source>
</evidence>
<feature type="transmembrane region" description="Helical" evidence="7">
    <location>
        <begin position="288"/>
        <end position="321"/>
    </location>
</feature>
<dbReference type="PROSITE" id="PS50850">
    <property type="entry name" value="MFS"/>
    <property type="match status" value="1"/>
</dbReference>
<evidence type="ECO:0000256" key="7">
    <source>
        <dbReference type="SAM" id="Phobius"/>
    </source>
</evidence>
<feature type="transmembrane region" description="Helical" evidence="7">
    <location>
        <begin position="487"/>
        <end position="507"/>
    </location>
</feature>